<name>A0A0C9VNR9_SPHS4</name>
<gene>
    <name evidence="1" type="ORF">M422DRAFT_252941</name>
</gene>
<proteinExistence type="predicted"/>
<dbReference type="EMBL" id="KN837121">
    <property type="protein sequence ID" value="KIJ43697.1"/>
    <property type="molecule type" value="Genomic_DNA"/>
</dbReference>
<dbReference type="Proteomes" id="UP000054279">
    <property type="component" value="Unassembled WGS sequence"/>
</dbReference>
<protein>
    <submittedName>
        <fullName evidence="1">Uncharacterized protein</fullName>
    </submittedName>
</protein>
<dbReference type="AlphaFoldDB" id="A0A0C9VNR9"/>
<accession>A0A0C9VNR9</accession>
<reference evidence="1 2" key="1">
    <citation type="submission" date="2014-06" db="EMBL/GenBank/DDBJ databases">
        <title>Evolutionary Origins and Diversification of the Mycorrhizal Mutualists.</title>
        <authorList>
            <consortium name="DOE Joint Genome Institute"/>
            <consortium name="Mycorrhizal Genomics Consortium"/>
            <person name="Kohler A."/>
            <person name="Kuo A."/>
            <person name="Nagy L.G."/>
            <person name="Floudas D."/>
            <person name="Copeland A."/>
            <person name="Barry K.W."/>
            <person name="Cichocki N."/>
            <person name="Veneault-Fourrey C."/>
            <person name="LaButti K."/>
            <person name="Lindquist E.A."/>
            <person name="Lipzen A."/>
            <person name="Lundell T."/>
            <person name="Morin E."/>
            <person name="Murat C."/>
            <person name="Riley R."/>
            <person name="Ohm R."/>
            <person name="Sun H."/>
            <person name="Tunlid A."/>
            <person name="Henrissat B."/>
            <person name="Grigoriev I.V."/>
            <person name="Hibbett D.S."/>
            <person name="Martin F."/>
        </authorList>
    </citation>
    <scope>NUCLEOTIDE SEQUENCE [LARGE SCALE GENOMIC DNA]</scope>
    <source>
        <strain evidence="1 2">SS14</strain>
    </source>
</reference>
<keyword evidence="2" id="KW-1185">Reference proteome</keyword>
<dbReference type="HOGENOM" id="CLU_2832844_0_0_1"/>
<sequence length="66" mass="7805">MEAQRPTWDLGKISEYLMRQTGDEAYRAERERKDQEIRVQEAVDASPCRISLHVNLRALMLGFLRR</sequence>
<evidence type="ECO:0000313" key="1">
    <source>
        <dbReference type="EMBL" id="KIJ43697.1"/>
    </source>
</evidence>
<evidence type="ECO:0000313" key="2">
    <source>
        <dbReference type="Proteomes" id="UP000054279"/>
    </source>
</evidence>
<organism evidence="1 2">
    <name type="scientific">Sphaerobolus stellatus (strain SS14)</name>
    <dbReference type="NCBI Taxonomy" id="990650"/>
    <lineage>
        <taxon>Eukaryota</taxon>
        <taxon>Fungi</taxon>
        <taxon>Dikarya</taxon>
        <taxon>Basidiomycota</taxon>
        <taxon>Agaricomycotina</taxon>
        <taxon>Agaricomycetes</taxon>
        <taxon>Phallomycetidae</taxon>
        <taxon>Geastrales</taxon>
        <taxon>Sphaerobolaceae</taxon>
        <taxon>Sphaerobolus</taxon>
    </lineage>
</organism>